<keyword evidence="3" id="KW-1185">Reference proteome</keyword>
<dbReference type="Pfam" id="PF14280">
    <property type="entry name" value="DUF4365"/>
    <property type="match status" value="1"/>
</dbReference>
<accession>A0A4Z0Q3R2</accession>
<dbReference type="InterPro" id="IPR025375">
    <property type="entry name" value="DUF4365"/>
</dbReference>
<feature type="domain" description="DUF4365" evidence="1">
    <location>
        <begin position="10"/>
        <end position="59"/>
    </location>
</feature>
<dbReference type="AlphaFoldDB" id="A0A4Z0Q3R2"/>
<evidence type="ECO:0000313" key="3">
    <source>
        <dbReference type="Proteomes" id="UP000297549"/>
    </source>
</evidence>
<sequence>MNHFKIERKAIYKVASLITEYGWIFREQPIVDLGVDALVETPIGIDNRNKIFALQIKGG</sequence>
<evidence type="ECO:0000259" key="1">
    <source>
        <dbReference type="Pfam" id="PF14280"/>
    </source>
</evidence>
<dbReference type="EMBL" id="SRLC01000001">
    <property type="protein sequence ID" value="TGE24129.1"/>
    <property type="molecule type" value="Genomic_DNA"/>
</dbReference>
<gene>
    <name evidence="2" type="ORF">E5K00_02630</name>
</gene>
<evidence type="ECO:0000313" key="2">
    <source>
        <dbReference type="EMBL" id="TGE24129.1"/>
    </source>
</evidence>
<organism evidence="2 3">
    <name type="scientific">Hymenobacter aquaticus</name>
    <dbReference type="NCBI Taxonomy" id="1867101"/>
    <lineage>
        <taxon>Bacteria</taxon>
        <taxon>Pseudomonadati</taxon>
        <taxon>Bacteroidota</taxon>
        <taxon>Cytophagia</taxon>
        <taxon>Cytophagales</taxon>
        <taxon>Hymenobacteraceae</taxon>
        <taxon>Hymenobacter</taxon>
    </lineage>
</organism>
<name>A0A4Z0Q3R2_9BACT</name>
<dbReference type="Proteomes" id="UP000297549">
    <property type="component" value="Unassembled WGS sequence"/>
</dbReference>
<dbReference type="RefSeq" id="WP_135461400.1">
    <property type="nucleotide sequence ID" value="NZ_SRLC01000001.1"/>
</dbReference>
<dbReference type="OrthoDB" id="974896at2"/>
<protein>
    <submittedName>
        <fullName evidence="2">DUF4365 domain-containing protein</fullName>
    </submittedName>
</protein>
<comment type="caution">
    <text evidence="2">The sequence shown here is derived from an EMBL/GenBank/DDBJ whole genome shotgun (WGS) entry which is preliminary data.</text>
</comment>
<reference evidence="2 3" key="1">
    <citation type="submission" date="2019-04" db="EMBL/GenBank/DDBJ databases">
        <authorList>
            <person name="Feng G."/>
            <person name="Zhang J."/>
            <person name="Zhu H."/>
        </authorList>
    </citation>
    <scope>NUCLEOTIDE SEQUENCE [LARGE SCALE GENOMIC DNA]</scope>
    <source>
        <strain evidence="2 3">JCM 31653</strain>
    </source>
</reference>
<proteinExistence type="predicted"/>